<dbReference type="OrthoDB" id="2496889at2759"/>
<gene>
    <name evidence="2" type="ORF">PGT21_032582</name>
</gene>
<evidence type="ECO:0000313" key="3">
    <source>
        <dbReference type="Proteomes" id="UP000324748"/>
    </source>
</evidence>
<organism evidence="2 3">
    <name type="scientific">Puccinia graminis f. sp. tritici</name>
    <dbReference type="NCBI Taxonomy" id="56615"/>
    <lineage>
        <taxon>Eukaryota</taxon>
        <taxon>Fungi</taxon>
        <taxon>Dikarya</taxon>
        <taxon>Basidiomycota</taxon>
        <taxon>Pucciniomycotina</taxon>
        <taxon>Pucciniomycetes</taxon>
        <taxon>Pucciniales</taxon>
        <taxon>Pucciniaceae</taxon>
        <taxon>Puccinia</taxon>
    </lineage>
</organism>
<proteinExistence type="predicted"/>
<sequence length="327" mass="36789">MSSNEIEMAPQDTPDSLVNLSVSIGHIEEPAPITPPPRSNHRTPSPDDTSRGPNPSIDIWIRYRFYSDVQIVGESETLYKRITNRGPMPPMDLHFKDMTLSLFKTFVFEHLRNESKSKYPIDMIATQAERAAVLHWAYMVEEPNGSNWSTAHPNPMADFQDFQRFIRAAENSSCAAKVAIYLEMPEDTNKSDPWAVLTLIVHPGRTRGGRVVVGGNQSERSPDEQTVAGSTKHLLEPDDLPSPKRPSLEFAQIAIQQRDTPLLDIDAFLTLCEIPLDYQPIRDVIAKHDIFHWTAFEGATEQGLLNLGLKWGPVQSILYGVKKAVQY</sequence>
<dbReference type="AlphaFoldDB" id="A0A5B0QPD5"/>
<keyword evidence="3" id="KW-1185">Reference proteome</keyword>
<accession>A0A5B0QPD5</accession>
<evidence type="ECO:0000256" key="1">
    <source>
        <dbReference type="SAM" id="MobiDB-lite"/>
    </source>
</evidence>
<feature type="compositionally biased region" description="Polar residues" evidence="1">
    <location>
        <begin position="13"/>
        <end position="22"/>
    </location>
</feature>
<comment type="caution">
    <text evidence="2">The sequence shown here is derived from an EMBL/GenBank/DDBJ whole genome shotgun (WGS) entry which is preliminary data.</text>
</comment>
<dbReference type="EMBL" id="VSWC01000014">
    <property type="protein sequence ID" value="KAA1115156.1"/>
    <property type="molecule type" value="Genomic_DNA"/>
</dbReference>
<feature type="region of interest" description="Disordered" evidence="1">
    <location>
        <begin position="1"/>
        <end position="54"/>
    </location>
</feature>
<name>A0A5B0QPD5_PUCGR</name>
<dbReference type="Proteomes" id="UP000324748">
    <property type="component" value="Unassembled WGS sequence"/>
</dbReference>
<evidence type="ECO:0000313" key="2">
    <source>
        <dbReference type="EMBL" id="KAA1115156.1"/>
    </source>
</evidence>
<protein>
    <submittedName>
        <fullName evidence="2">Uncharacterized protein</fullName>
    </submittedName>
</protein>
<feature type="region of interest" description="Disordered" evidence="1">
    <location>
        <begin position="210"/>
        <end position="241"/>
    </location>
</feature>
<reference evidence="2 3" key="1">
    <citation type="submission" date="2019-05" db="EMBL/GenBank/DDBJ databases">
        <title>Emergence of the Ug99 lineage of the wheat stem rust pathogen through somatic hybridization.</title>
        <authorList>
            <person name="Li F."/>
            <person name="Upadhyaya N.M."/>
            <person name="Sperschneider J."/>
            <person name="Matny O."/>
            <person name="Nguyen-Phuc H."/>
            <person name="Mago R."/>
            <person name="Raley C."/>
            <person name="Miller M.E."/>
            <person name="Silverstein K.A.T."/>
            <person name="Henningsen E."/>
            <person name="Hirsch C.D."/>
            <person name="Visser B."/>
            <person name="Pretorius Z.A."/>
            <person name="Steffenson B.J."/>
            <person name="Schwessinger B."/>
            <person name="Dodds P.N."/>
            <person name="Figueroa M."/>
        </authorList>
    </citation>
    <scope>NUCLEOTIDE SEQUENCE [LARGE SCALE GENOMIC DNA]</scope>
    <source>
        <strain evidence="2">21-0</strain>
    </source>
</reference>